<organism evidence="2 3">
    <name type="scientific">Rarobacter faecitabidus</name>
    <dbReference type="NCBI Taxonomy" id="13243"/>
    <lineage>
        <taxon>Bacteria</taxon>
        <taxon>Bacillati</taxon>
        <taxon>Actinomycetota</taxon>
        <taxon>Actinomycetes</taxon>
        <taxon>Micrococcales</taxon>
        <taxon>Rarobacteraceae</taxon>
        <taxon>Rarobacter</taxon>
    </lineage>
</organism>
<evidence type="ECO:0000313" key="3">
    <source>
        <dbReference type="Proteomes" id="UP000315389"/>
    </source>
</evidence>
<evidence type="ECO:0000313" key="2">
    <source>
        <dbReference type="EMBL" id="TQL64103.1"/>
    </source>
</evidence>
<dbReference type="InterPro" id="IPR025159">
    <property type="entry name" value="AbiEi_N"/>
</dbReference>
<protein>
    <submittedName>
        <fullName evidence="2">Putative AbiEi antitoxin of type IV toxin-antitoxin system</fullName>
    </submittedName>
</protein>
<reference evidence="2 3" key="1">
    <citation type="submission" date="2019-06" db="EMBL/GenBank/DDBJ databases">
        <title>Sequencing the genomes of 1000 actinobacteria strains.</title>
        <authorList>
            <person name="Klenk H.-P."/>
        </authorList>
    </citation>
    <scope>NUCLEOTIDE SEQUENCE [LARGE SCALE GENOMIC DNA]</scope>
    <source>
        <strain evidence="2 3">DSM 4813</strain>
    </source>
</reference>
<dbReference type="RefSeq" id="WP_142118798.1">
    <property type="nucleotide sequence ID" value="NZ_BAAASV010000003.1"/>
</dbReference>
<name>A0A542ZUQ4_RARFA</name>
<comment type="caution">
    <text evidence="2">The sequence shown here is derived from an EMBL/GenBank/DDBJ whole genome shotgun (WGS) entry which is preliminary data.</text>
</comment>
<feature type="domain" description="AbiEi antitoxin N-terminal" evidence="1">
    <location>
        <begin position="6"/>
        <end position="53"/>
    </location>
</feature>
<accession>A0A542ZUQ4</accession>
<evidence type="ECO:0000259" key="1">
    <source>
        <dbReference type="Pfam" id="PF13338"/>
    </source>
</evidence>
<keyword evidence="3" id="KW-1185">Reference proteome</keyword>
<dbReference type="AlphaFoldDB" id="A0A542ZUQ4"/>
<dbReference type="EMBL" id="VFOS01000001">
    <property type="protein sequence ID" value="TQL64103.1"/>
    <property type="molecule type" value="Genomic_DNA"/>
</dbReference>
<proteinExistence type="predicted"/>
<gene>
    <name evidence="2" type="ORF">FB461_0588</name>
</gene>
<sequence>MKVRDAVIEFAATHHGYITTRDAHELGIDPAQLRLMAARDRLERVSRGVYRVPLLPRGRYDKFAQAVAWTLGRGVISHESALFLHGLADMNPLSIHLTVPRANYPRTAGGELYLLHRRDLDAGDTTDRYALPVTTVSRSICDCLRGVEADRLRTVVDQARVRNLIGDRDADVLRAVITAYGATHTTRRLS</sequence>
<dbReference type="OrthoDB" id="3192636at2"/>
<dbReference type="Proteomes" id="UP000315389">
    <property type="component" value="Unassembled WGS sequence"/>
</dbReference>
<dbReference type="Pfam" id="PF13338">
    <property type="entry name" value="AbiEi_4"/>
    <property type="match status" value="1"/>
</dbReference>